<proteinExistence type="predicted"/>
<sequence>MYRVLASRAPRKPYSWFSSFNLSRSAHSLPFATVEAEEISASQPAEVYNLGSLTTRECFEHGMFLHLVQGKWTGSSSWNTIVDPLNGEPFIKIADVSEKEIQPFVESLSKCPKHGLHNPFKAPERYLLYGDISAKAAHMLGLPKVTDFFARLIQRVSPKSYQQAFGEVYVTQKFLENFSGDQVHQDQPS</sequence>
<protein>
    <submittedName>
        <fullName evidence="1">Uncharacterized protein</fullName>
    </submittedName>
</protein>
<organism evidence="1 2">
    <name type="scientific">Pistacia atlantica</name>
    <dbReference type="NCBI Taxonomy" id="434234"/>
    <lineage>
        <taxon>Eukaryota</taxon>
        <taxon>Viridiplantae</taxon>
        <taxon>Streptophyta</taxon>
        <taxon>Embryophyta</taxon>
        <taxon>Tracheophyta</taxon>
        <taxon>Spermatophyta</taxon>
        <taxon>Magnoliopsida</taxon>
        <taxon>eudicotyledons</taxon>
        <taxon>Gunneridae</taxon>
        <taxon>Pentapetalae</taxon>
        <taxon>rosids</taxon>
        <taxon>malvids</taxon>
        <taxon>Sapindales</taxon>
        <taxon>Anacardiaceae</taxon>
        <taxon>Pistacia</taxon>
    </lineage>
</organism>
<keyword evidence="2" id="KW-1185">Reference proteome</keyword>
<dbReference type="Proteomes" id="UP001164250">
    <property type="component" value="Chromosome 2"/>
</dbReference>
<evidence type="ECO:0000313" key="2">
    <source>
        <dbReference type="Proteomes" id="UP001164250"/>
    </source>
</evidence>
<gene>
    <name evidence="1" type="ORF">Patl1_17840</name>
</gene>
<accession>A0ACC1BZ75</accession>
<evidence type="ECO:0000313" key="1">
    <source>
        <dbReference type="EMBL" id="KAJ0105046.1"/>
    </source>
</evidence>
<comment type="caution">
    <text evidence="1">The sequence shown here is derived from an EMBL/GenBank/DDBJ whole genome shotgun (WGS) entry which is preliminary data.</text>
</comment>
<name>A0ACC1BZ75_9ROSI</name>
<dbReference type="EMBL" id="CM047898">
    <property type="protein sequence ID" value="KAJ0105046.1"/>
    <property type="molecule type" value="Genomic_DNA"/>
</dbReference>
<reference evidence="2" key="1">
    <citation type="journal article" date="2023" name="G3 (Bethesda)">
        <title>Genome assembly and association tests identify interacting loci associated with vigor, precocity, and sex in interspecific pistachio rootstocks.</title>
        <authorList>
            <person name="Palmer W."/>
            <person name="Jacygrad E."/>
            <person name="Sagayaradj S."/>
            <person name="Cavanaugh K."/>
            <person name="Han R."/>
            <person name="Bertier L."/>
            <person name="Beede B."/>
            <person name="Kafkas S."/>
            <person name="Golino D."/>
            <person name="Preece J."/>
            <person name="Michelmore R."/>
        </authorList>
    </citation>
    <scope>NUCLEOTIDE SEQUENCE [LARGE SCALE GENOMIC DNA]</scope>
</reference>